<dbReference type="Pfam" id="PF01225">
    <property type="entry name" value="Mur_ligase"/>
    <property type="match status" value="1"/>
</dbReference>
<dbReference type="InterPro" id="IPR005757">
    <property type="entry name" value="Mpl"/>
</dbReference>
<dbReference type="InterPro" id="IPR036615">
    <property type="entry name" value="Mur_ligase_C_dom_sf"/>
</dbReference>
<evidence type="ECO:0000256" key="2">
    <source>
        <dbReference type="ARBA" id="ARBA00022618"/>
    </source>
</evidence>
<dbReference type="GO" id="GO:0106418">
    <property type="term" value="F:UDP-N-acetylmuramate-L-alanyl-gamma-D-glutamyl-meso-2,6-diaminoheptanedioate ligase activity"/>
    <property type="evidence" value="ECO:0007669"/>
    <property type="project" value="UniProtKB-EC"/>
</dbReference>
<keyword evidence="4 9" id="KW-0067">ATP-binding</keyword>
<comment type="cofactor">
    <cofactor evidence="9">
        <name>Mg(2+)</name>
        <dbReference type="ChEBI" id="CHEBI:18420"/>
    </cofactor>
</comment>
<dbReference type="PANTHER" id="PTHR43445:SF5">
    <property type="entry name" value="UDP-N-ACETYLMURAMATE--L-ALANYL-GAMMA-D-GLUTAMYL-MESO-2,6-DIAMINOHEPTANDIOATE LIGASE"/>
    <property type="match status" value="1"/>
</dbReference>
<keyword evidence="1 9" id="KW-0436">Ligase</keyword>
<evidence type="ECO:0000313" key="13">
    <source>
        <dbReference type="EMBL" id="MBW8191088.1"/>
    </source>
</evidence>
<feature type="domain" description="Mur ligase N-terminal catalytic" evidence="10">
    <location>
        <begin position="2"/>
        <end position="99"/>
    </location>
</feature>
<name>A0ABS7EFG9_9GAMM</name>
<feature type="binding site" evidence="9">
    <location>
        <begin position="110"/>
        <end position="116"/>
    </location>
    <ligand>
        <name>ATP</name>
        <dbReference type="ChEBI" id="CHEBI:30616"/>
    </ligand>
</feature>
<keyword evidence="9" id="KW-0460">Magnesium</keyword>
<dbReference type="InterPro" id="IPR004101">
    <property type="entry name" value="Mur_ligase_C"/>
</dbReference>
<evidence type="ECO:0000313" key="14">
    <source>
        <dbReference type="Proteomes" id="UP001166251"/>
    </source>
</evidence>
<dbReference type="EMBL" id="JAHZSS010000008">
    <property type="protein sequence ID" value="MBW8191088.1"/>
    <property type="molecule type" value="Genomic_DNA"/>
</dbReference>
<proteinExistence type="inferred from homology"/>
<keyword evidence="14" id="KW-1185">Reference proteome</keyword>
<comment type="function">
    <text evidence="9">Reutilizes the intact tripeptide L-alanyl-gamma-D-glutamyl-meso-diaminopimelate by linking it to UDP-N-acetylmuramate.</text>
</comment>
<evidence type="ECO:0000256" key="9">
    <source>
        <dbReference type="HAMAP-Rule" id="MF_02020"/>
    </source>
</evidence>
<dbReference type="Gene3D" id="3.90.190.20">
    <property type="entry name" value="Mur ligase, C-terminal domain"/>
    <property type="match status" value="1"/>
</dbReference>
<dbReference type="HAMAP" id="MF_02020">
    <property type="entry name" value="Mpl"/>
    <property type="match status" value="1"/>
</dbReference>
<comment type="pathway">
    <text evidence="9">Cell wall biogenesis; peptidoglycan recycling.</text>
</comment>
<organism evidence="13 14">
    <name type="scientific">Neiella holothuriorum</name>
    <dbReference type="NCBI Taxonomy" id="2870530"/>
    <lineage>
        <taxon>Bacteria</taxon>
        <taxon>Pseudomonadati</taxon>
        <taxon>Pseudomonadota</taxon>
        <taxon>Gammaproteobacteria</taxon>
        <taxon>Alteromonadales</taxon>
        <taxon>Echinimonadaceae</taxon>
        <taxon>Neiella</taxon>
    </lineage>
</organism>
<keyword evidence="7 9" id="KW-0131">Cell cycle</keyword>
<dbReference type="SUPFAM" id="SSF53244">
    <property type="entry name" value="MurD-like peptide ligases, peptide-binding domain"/>
    <property type="match status" value="1"/>
</dbReference>
<dbReference type="InterPro" id="IPR000713">
    <property type="entry name" value="Mur_ligase_N"/>
</dbReference>
<feature type="domain" description="Mur ligase central" evidence="12">
    <location>
        <begin position="108"/>
        <end position="291"/>
    </location>
</feature>
<accession>A0ABS7EFG9</accession>
<feature type="domain" description="Mur ligase C-terminal" evidence="11">
    <location>
        <begin position="313"/>
        <end position="434"/>
    </location>
</feature>
<dbReference type="Proteomes" id="UP001166251">
    <property type="component" value="Unassembled WGS sequence"/>
</dbReference>
<evidence type="ECO:0000256" key="4">
    <source>
        <dbReference type="ARBA" id="ARBA00022840"/>
    </source>
</evidence>
<dbReference type="InterPro" id="IPR013221">
    <property type="entry name" value="Mur_ligase_cen"/>
</dbReference>
<comment type="similarity">
    <text evidence="9">Belongs to the MurCDEF family. Mpl subfamily.</text>
</comment>
<dbReference type="Pfam" id="PF08245">
    <property type="entry name" value="Mur_ligase_M"/>
    <property type="match status" value="1"/>
</dbReference>
<keyword evidence="2 9" id="KW-0132">Cell division</keyword>
<dbReference type="Gene3D" id="3.40.1190.10">
    <property type="entry name" value="Mur-like, catalytic domain"/>
    <property type="match status" value="1"/>
</dbReference>
<keyword evidence="5 9" id="KW-0133">Cell shape</keyword>
<evidence type="ECO:0000259" key="12">
    <source>
        <dbReference type="Pfam" id="PF08245"/>
    </source>
</evidence>
<gene>
    <name evidence="9 13" type="primary">mpl</name>
    <name evidence="13" type="ORF">K0504_08585</name>
</gene>
<keyword evidence="6 9" id="KW-0573">Peptidoglycan synthesis</keyword>
<comment type="caution">
    <text evidence="13">The sequence shown here is derived from an EMBL/GenBank/DDBJ whole genome shotgun (WGS) entry which is preliminary data.</text>
</comment>
<comment type="catalytic activity">
    <reaction evidence="9">
        <text>UDP-N-acetyl-alpha-D-muramate + L-alanyl-gamma-D-glutamyl-meso-2,6-diaminopimelate + ATP = UDP-N-acetyl-alpha-D-muramoyl-L-alanyl-gamma-D-glutamyl-meso-2,6-diaminopimelate + ADP + phosphate + H(+)</text>
        <dbReference type="Rhea" id="RHEA:29563"/>
        <dbReference type="ChEBI" id="CHEBI:15378"/>
        <dbReference type="ChEBI" id="CHEBI:30616"/>
        <dbReference type="ChEBI" id="CHEBI:43474"/>
        <dbReference type="ChEBI" id="CHEBI:61401"/>
        <dbReference type="ChEBI" id="CHEBI:70757"/>
        <dbReference type="ChEBI" id="CHEBI:83905"/>
        <dbReference type="ChEBI" id="CHEBI:456216"/>
        <dbReference type="EC" id="6.3.2.45"/>
    </reaction>
</comment>
<evidence type="ECO:0000256" key="1">
    <source>
        <dbReference type="ARBA" id="ARBA00022598"/>
    </source>
</evidence>
<sequence>MHIHILGICGTFMGGVAALAKALGHQVTGSDANVYPPMSTQLEALGIELTQGYAPEQLDPKPDVVVIGNAMSRGNPAVEAVLEQGIPFMSGPEWLHRYLLQDRWVLAVAGTHGKTTTSSMLAWILEYADLKPGFLIGGIPQNFGVSARLGDSPFFVVEADEYDSAFFDKRSKFVHYHPRTLILNNLEFDHADIFDDLAAIERQFHHLIRTVPGQGRIVYPQQEEALERVLAQGCWSETEALGDGQDWQYRLEQADGAVFSVAHQGQWSEPLHWNLLGEHNVQNAVMAIAAARHVGVTPEVSLAALAEYINTKRRLELRGEVNRIKVYDDFAHHPTAIKTTVAGLANHMTGGRLIAVLEPRSNTMKMGCHQQTLAASLQQANVVALFQPPGLQWSVDSLLAEQQSGFVCDDVDKLVAQLVALAEPSDQILVMSNGSFGGIHDKLLAALSERHP</sequence>
<dbReference type="InterPro" id="IPR036565">
    <property type="entry name" value="Mur-like_cat_sf"/>
</dbReference>
<evidence type="ECO:0000259" key="10">
    <source>
        <dbReference type="Pfam" id="PF01225"/>
    </source>
</evidence>
<protein>
    <recommendedName>
        <fullName evidence="9">UDP-N-acetylmuramate--L-alanyl-gamma-D-glutamyl-meso-2,6-diaminoheptandioate ligase</fullName>
        <ecNumber evidence="9">6.3.2.45</ecNumber>
    </recommendedName>
    <alternativeName>
        <fullName evidence="9">Murein peptide ligase</fullName>
    </alternativeName>
    <alternativeName>
        <fullName evidence="9">UDP-N-acetylmuramate:L-alanyl-gamma-D-glutamyl-meso-diaminopimelate ligase</fullName>
    </alternativeName>
</protein>
<evidence type="ECO:0000256" key="6">
    <source>
        <dbReference type="ARBA" id="ARBA00022984"/>
    </source>
</evidence>
<dbReference type="SUPFAM" id="SSF51984">
    <property type="entry name" value="MurCD N-terminal domain"/>
    <property type="match status" value="1"/>
</dbReference>
<evidence type="ECO:0000256" key="3">
    <source>
        <dbReference type="ARBA" id="ARBA00022741"/>
    </source>
</evidence>
<evidence type="ECO:0000256" key="5">
    <source>
        <dbReference type="ARBA" id="ARBA00022960"/>
    </source>
</evidence>
<dbReference type="SUPFAM" id="SSF53623">
    <property type="entry name" value="MurD-like peptide ligases, catalytic domain"/>
    <property type="match status" value="1"/>
</dbReference>
<dbReference type="PANTHER" id="PTHR43445">
    <property type="entry name" value="UDP-N-ACETYLMURAMATE--L-ALANINE LIGASE-RELATED"/>
    <property type="match status" value="1"/>
</dbReference>
<evidence type="ECO:0000259" key="11">
    <source>
        <dbReference type="Pfam" id="PF02875"/>
    </source>
</evidence>
<keyword evidence="8 9" id="KW-0961">Cell wall biogenesis/degradation</keyword>
<evidence type="ECO:0000256" key="8">
    <source>
        <dbReference type="ARBA" id="ARBA00023316"/>
    </source>
</evidence>
<dbReference type="Gene3D" id="3.40.50.720">
    <property type="entry name" value="NAD(P)-binding Rossmann-like Domain"/>
    <property type="match status" value="1"/>
</dbReference>
<dbReference type="EC" id="6.3.2.45" evidence="9"/>
<keyword evidence="3 9" id="KW-0547">Nucleotide-binding</keyword>
<evidence type="ECO:0000256" key="7">
    <source>
        <dbReference type="ARBA" id="ARBA00023306"/>
    </source>
</evidence>
<dbReference type="RefSeq" id="WP_220103769.1">
    <property type="nucleotide sequence ID" value="NZ_JAHZSS010000008.1"/>
</dbReference>
<dbReference type="Pfam" id="PF02875">
    <property type="entry name" value="Mur_ligase_C"/>
    <property type="match status" value="1"/>
</dbReference>
<dbReference type="NCBIfam" id="TIGR01081">
    <property type="entry name" value="mpl"/>
    <property type="match status" value="1"/>
</dbReference>
<dbReference type="InterPro" id="IPR050061">
    <property type="entry name" value="MurCDEF_pg_biosynth"/>
</dbReference>
<reference evidence="13" key="1">
    <citation type="submission" date="2021-07" db="EMBL/GenBank/DDBJ databases">
        <title>Neiella marina sp. nov., isolated from the intestinal content of sea cucumber Apostichopus japonicus.</title>
        <authorList>
            <person name="Bai X."/>
        </authorList>
    </citation>
    <scope>NUCLEOTIDE SEQUENCE</scope>
    <source>
        <strain evidence="13">126</strain>
    </source>
</reference>